<reference evidence="15 16" key="1">
    <citation type="submission" date="2016-12" db="EMBL/GenBank/DDBJ databases">
        <authorList>
            <person name="Song W.-J."/>
            <person name="Kurnit D.M."/>
        </authorList>
    </citation>
    <scope>NUCLEOTIDE SEQUENCE [LARGE SCALE GENOMIC DNA]</scope>
    <source>
        <strain evidence="15 16">ATCC 43942</strain>
    </source>
</reference>
<dbReference type="SUPFAM" id="SSF53633">
    <property type="entry name" value="Carbamate kinase-like"/>
    <property type="match status" value="1"/>
</dbReference>
<proteinExistence type="inferred from homology"/>
<comment type="catalytic activity">
    <reaction evidence="11 12">
        <text>L-aspartate + ATP = 4-phospho-L-aspartate + ADP</text>
        <dbReference type="Rhea" id="RHEA:23776"/>
        <dbReference type="ChEBI" id="CHEBI:29991"/>
        <dbReference type="ChEBI" id="CHEBI:30616"/>
        <dbReference type="ChEBI" id="CHEBI:57535"/>
        <dbReference type="ChEBI" id="CHEBI:456216"/>
        <dbReference type="EC" id="2.7.2.4"/>
    </reaction>
</comment>
<evidence type="ECO:0000313" key="15">
    <source>
        <dbReference type="EMBL" id="ASA55238.1"/>
    </source>
</evidence>
<dbReference type="GO" id="GO:0009089">
    <property type="term" value="P:lysine biosynthetic process via diaminopimelate"/>
    <property type="evidence" value="ECO:0007669"/>
    <property type="project" value="UniProtKB-UniPathway"/>
</dbReference>
<dbReference type="GO" id="GO:0009088">
    <property type="term" value="P:threonine biosynthetic process"/>
    <property type="evidence" value="ECO:0007669"/>
    <property type="project" value="UniProtKB-UniPathway"/>
</dbReference>
<evidence type="ECO:0000256" key="4">
    <source>
        <dbReference type="ARBA" id="ARBA00010122"/>
    </source>
</evidence>
<dbReference type="Gene3D" id="3.40.1160.10">
    <property type="entry name" value="Acetylglutamate kinase-like"/>
    <property type="match status" value="1"/>
</dbReference>
<evidence type="ECO:0000256" key="10">
    <source>
        <dbReference type="ARBA" id="ARBA00023154"/>
    </source>
</evidence>
<dbReference type="NCBIfam" id="NF005155">
    <property type="entry name" value="PRK06635.1-4"/>
    <property type="match status" value="1"/>
</dbReference>
<keyword evidence="7" id="KW-0547">Nucleotide-binding</keyword>
<dbReference type="KEGG" id="vga:BSQ33_05540"/>
<keyword evidence="8 12" id="KW-0418">Kinase</keyword>
<name>A0A1Z2SDL4_VIBGA</name>
<comment type="pathway">
    <text evidence="2 13">Amino-acid biosynthesis; L-methionine biosynthesis via de novo pathway; L-homoserine from L-aspartate: step 1/3.</text>
</comment>
<evidence type="ECO:0000256" key="5">
    <source>
        <dbReference type="ARBA" id="ARBA00022605"/>
    </source>
</evidence>
<sequence>MKTPLIVQKFGGTSMGSIERIHTVAKHVIDAKERGQQVVVVVSAMSGETNRLLDLAHQVDRVPNARELDVILSAGEQASMALLAMTLHKMGYSARSFTGSQLGIMTTNQHNDATILQADTARIQQLLDEDTIVIVAGFQGVNEKGDITTLGRGGSDTTAVTLAGMLAADECQIFTDVDGIYSTDPRIVDNARKLDIIDFPSMEEMSRKGAKVLHLPCVQYAWQHQVPLRVLSTFEQNEGTLIRGESSQYDVCGIAVQKEMVKLSFESHHIDSILKQCHLLGIDVWNVIGDAEFTALLIKPDASAKLGLVFEEKIRNSKPVSLLTIVGKKANDLIDSTYQLLCSANILIDSGYSDSLSHSLVIAPEQIDSATNVVHEAYVISGSFVDHEPKQRFMG</sequence>
<dbReference type="UniPathway" id="UPA00034">
    <property type="reaction ID" value="UER00015"/>
</dbReference>
<dbReference type="InterPro" id="IPR041740">
    <property type="entry name" value="AKii-LysC-BS"/>
</dbReference>
<dbReference type="EMBL" id="CP018835">
    <property type="protein sequence ID" value="ASA55238.1"/>
    <property type="molecule type" value="Genomic_DNA"/>
</dbReference>
<dbReference type="EC" id="2.7.2.4" evidence="12"/>
<evidence type="ECO:0000256" key="9">
    <source>
        <dbReference type="ARBA" id="ARBA00022840"/>
    </source>
</evidence>
<dbReference type="Proteomes" id="UP000196708">
    <property type="component" value="Chromosome 1"/>
</dbReference>
<evidence type="ECO:0000259" key="14">
    <source>
        <dbReference type="Pfam" id="PF00696"/>
    </source>
</evidence>
<evidence type="ECO:0000256" key="7">
    <source>
        <dbReference type="ARBA" id="ARBA00022741"/>
    </source>
</evidence>
<keyword evidence="9" id="KW-0067">ATP-binding</keyword>
<dbReference type="FunFam" id="3.40.1160.10:FF:000002">
    <property type="entry name" value="Aspartokinase"/>
    <property type="match status" value="1"/>
</dbReference>
<dbReference type="GO" id="GO:0009090">
    <property type="term" value="P:homoserine biosynthetic process"/>
    <property type="evidence" value="ECO:0007669"/>
    <property type="project" value="TreeGrafter"/>
</dbReference>
<dbReference type="OrthoDB" id="9799110at2"/>
<evidence type="ECO:0000256" key="6">
    <source>
        <dbReference type="ARBA" id="ARBA00022679"/>
    </source>
</evidence>
<dbReference type="UniPathway" id="UPA00050">
    <property type="reaction ID" value="UER00461"/>
</dbReference>
<dbReference type="GO" id="GO:0004072">
    <property type="term" value="F:aspartate kinase activity"/>
    <property type="evidence" value="ECO:0007669"/>
    <property type="project" value="UniProtKB-EC"/>
</dbReference>
<evidence type="ECO:0000256" key="3">
    <source>
        <dbReference type="ARBA" id="ARBA00005139"/>
    </source>
</evidence>
<keyword evidence="10" id="KW-0457">Lysine biosynthesis</keyword>
<evidence type="ECO:0000313" key="16">
    <source>
        <dbReference type="Proteomes" id="UP000196708"/>
    </source>
</evidence>
<gene>
    <name evidence="15" type="ORF">BSQ33_05540</name>
</gene>
<dbReference type="NCBIfam" id="NF006459">
    <property type="entry name" value="PRK08841.1"/>
    <property type="match status" value="1"/>
</dbReference>
<protein>
    <recommendedName>
        <fullName evidence="12">Aspartokinase</fullName>
        <ecNumber evidence="12">2.7.2.4</ecNumber>
    </recommendedName>
</protein>
<dbReference type="PANTHER" id="PTHR21499:SF3">
    <property type="entry name" value="ASPARTOKINASE"/>
    <property type="match status" value="1"/>
</dbReference>
<evidence type="ECO:0000256" key="13">
    <source>
        <dbReference type="RuleBase" id="RU004249"/>
    </source>
</evidence>
<organism evidence="15 16">
    <name type="scientific">Vibrio gazogenes</name>
    <dbReference type="NCBI Taxonomy" id="687"/>
    <lineage>
        <taxon>Bacteria</taxon>
        <taxon>Pseudomonadati</taxon>
        <taxon>Pseudomonadota</taxon>
        <taxon>Gammaproteobacteria</taxon>
        <taxon>Vibrionales</taxon>
        <taxon>Vibrionaceae</taxon>
        <taxon>Vibrio</taxon>
    </lineage>
</organism>
<dbReference type="PANTHER" id="PTHR21499">
    <property type="entry name" value="ASPARTATE KINASE"/>
    <property type="match status" value="1"/>
</dbReference>
<evidence type="ECO:0000256" key="1">
    <source>
        <dbReference type="ARBA" id="ARBA00004766"/>
    </source>
</evidence>
<evidence type="ECO:0000256" key="8">
    <source>
        <dbReference type="ARBA" id="ARBA00022777"/>
    </source>
</evidence>
<dbReference type="AlphaFoldDB" id="A0A1Z2SDL4"/>
<dbReference type="InterPro" id="IPR001048">
    <property type="entry name" value="Asp/Glu/Uridylate_kinase"/>
</dbReference>
<evidence type="ECO:0000256" key="12">
    <source>
        <dbReference type="RuleBase" id="RU003448"/>
    </source>
</evidence>
<keyword evidence="5 13" id="KW-0028">Amino-acid biosynthesis</keyword>
<comment type="pathway">
    <text evidence="3 13">Amino-acid biosynthesis; L-threonine biosynthesis; L-threonine from L-aspartate: step 1/5.</text>
</comment>
<dbReference type="PROSITE" id="PS00324">
    <property type="entry name" value="ASPARTOKINASE"/>
    <property type="match status" value="1"/>
</dbReference>
<dbReference type="CDD" id="cd04261">
    <property type="entry name" value="AAK_AKii-LysC-BS"/>
    <property type="match status" value="1"/>
</dbReference>
<evidence type="ECO:0000256" key="2">
    <source>
        <dbReference type="ARBA" id="ARBA00004986"/>
    </source>
</evidence>
<dbReference type="Pfam" id="PF00696">
    <property type="entry name" value="AA_kinase"/>
    <property type="match status" value="1"/>
</dbReference>
<dbReference type="UniPathway" id="UPA00051">
    <property type="reaction ID" value="UER00462"/>
</dbReference>
<comment type="pathway">
    <text evidence="1 13">Amino-acid biosynthesis; L-lysine biosynthesis via DAP pathway; (S)-tetrahydrodipicolinate from L-aspartate: step 1/4.</text>
</comment>
<dbReference type="InterPro" id="IPR001341">
    <property type="entry name" value="Asp_kinase"/>
</dbReference>
<dbReference type="InterPro" id="IPR018042">
    <property type="entry name" value="Aspartate_kinase_CS"/>
</dbReference>
<keyword evidence="6 12" id="KW-0808">Transferase</keyword>
<comment type="similarity">
    <text evidence="4 12">Belongs to the aspartokinase family.</text>
</comment>
<dbReference type="RefSeq" id="WP_088133575.1">
    <property type="nucleotide sequence ID" value="NZ_CP018835.1"/>
</dbReference>
<dbReference type="GO" id="GO:0005524">
    <property type="term" value="F:ATP binding"/>
    <property type="evidence" value="ECO:0007669"/>
    <property type="project" value="UniProtKB-KW"/>
</dbReference>
<accession>A0A1Z2SDL4</accession>
<dbReference type="GO" id="GO:0005829">
    <property type="term" value="C:cytosol"/>
    <property type="evidence" value="ECO:0007669"/>
    <property type="project" value="TreeGrafter"/>
</dbReference>
<feature type="domain" description="Aspartate/glutamate/uridylate kinase" evidence="14">
    <location>
        <begin position="5"/>
        <end position="231"/>
    </location>
</feature>
<dbReference type="InterPro" id="IPR036393">
    <property type="entry name" value="AceGlu_kinase-like_sf"/>
</dbReference>
<dbReference type="NCBIfam" id="TIGR00657">
    <property type="entry name" value="asp_kinases"/>
    <property type="match status" value="1"/>
</dbReference>
<evidence type="ECO:0000256" key="11">
    <source>
        <dbReference type="ARBA" id="ARBA00047872"/>
    </source>
</evidence>